<organism evidence="4 5">
    <name type="scientific">Phrynosoma platyrhinos</name>
    <name type="common">Desert horned lizard</name>
    <dbReference type="NCBI Taxonomy" id="52577"/>
    <lineage>
        <taxon>Eukaryota</taxon>
        <taxon>Metazoa</taxon>
        <taxon>Chordata</taxon>
        <taxon>Craniata</taxon>
        <taxon>Vertebrata</taxon>
        <taxon>Euteleostomi</taxon>
        <taxon>Lepidosauria</taxon>
        <taxon>Squamata</taxon>
        <taxon>Bifurcata</taxon>
        <taxon>Unidentata</taxon>
        <taxon>Episquamata</taxon>
        <taxon>Toxicofera</taxon>
        <taxon>Iguania</taxon>
        <taxon>Phrynosomatidae</taxon>
        <taxon>Phrynosomatinae</taxon>
        <taxon>Phrynosoma</taxon>
    </lineage>
</organism>
<dbReference type="InterPro" id="IPR022383">
    <property type="entry name" value="Lactate/malate_DH_C"/>
</dbReference>
<dbReference type="Pfam" id="PF02866">
    <property type="entry name" value="Ldh_1_C"/>
    <property type="match status" value="1"/>
</dbReference>
<dbReference type="InterPro" id="IPR001236">
    <property type="entry name" value="Lactate/malate_DH_N"/>
</dbReference>
<dbReference type="Proteomes" id="UP000826234">
    <property type="component" value="Unassembled WGS sequence"/>
</dbReference>
<evidence type="ECO:0000259" key="2">
    <source>
        <dbReference type="Pfam" id="PF00056"/>
    </source>
</evidence>
<dbReference type="Gene3D" id="3.90.110.10">
    <property type="entry name" value="Lactate dehydrogenase/glycoside hydrolase, family 4, C-terminal"/>
    <property type="match status" value="2"/>
</dbReference>
<dbReference type="Pfam" id="PF00056">
    <property type="entry name" value="Ldh_1_N"/>
    <property type="match status" value="1"/>
</dbReference>
<evidence type="ECO:0000313" key="4">
    <source>
        <dbReference type="EMBL" id="KAH0620952.1"/>
    </source>
</evidence>
<evidence type="ECO:0000256" key="1">
    <source>
        <dbReference type="RuleBase" id="RU003369"/>
    </source>
</evidence>
<dbReference type="InterPro" id="IPR015955">
    <property type="entry name" value="Lactate_DH/Glyco_Ohase_4_C"/>
</dbReference>
<dbReference type="EMBL" id="JAIPUX010003289">
    <property type="protein sequence ID" value="KAH0620952.1"/>
    <property type="molecule type" value="Genomic_DNA"/>
</dbReference>
<gene>
    <name evidence="4" type="ORF">JD844_021871</name>
</gene>
<feature type="domain" description="Lactate/malate dehydrogenase C-terminal" evidence="3">
    <location>
        <begin position="132"/>
        <end position="215"/>
    </location>
</feature>
<dbReference type="InterPro" id="IPR036291">
    <property type="entry name" value="NAD(P)-bd_dom_sf"/>
</dbReference>
<dbReference type="Gene3D" id="3.40.50.720">
    <property type="entry name" value="NAD(P)-binding Rossmann-like Domain"/>
    <property type="match status" value="1"/>
</dbReference>
<evidence type="ECO:0000259" key="3">
    <source>
        <dbReference type="Pfam" id="PF02866"/>
    </source>
</evidence>
<reference evidence="4 5" key="1">
    <citation type="journal article" date="2022" name="Gigascience">
        <title>A chromosome-level genome assembly and annotation of the desert horned lizard, Phrynosoma platyrhinos, provides insight into chromosomal rearrangements among reptiles.</title>
        <authorList>
            <person name="Koochekian N."/>
            <person name="Ascanio A."/>
            <person name="Farleigh K."/>
            <person name="Card D.C."/>
            <person name="Schield D.R."/>
            <person name="Castoe T.A."/>
            <person name="Jezkova T."/>
        </authorList>
    </citation>
    <scope>NUCLEOTIDE SEQUENCE [LARGE SCALE GENOMIC DNA]</scope>
    <source>
        <strain evidence="4">NK-2021</strain>
    </source>
</reference>
<name>A0ABQ7SU47_PHRPL</name>
<comment type="caution">
    <text evidence="4">The sequence shown here is derived from an EMBL/GenBank/DDBJ whole genome shotgun (WGS) entry which is preliminary data.</text>
</comment>
<keyword evidence="5" id="KW-1185">Reference proteome</keyword>
<proteinExistence type="inferred from homology"/>
<dbReference type="SUPFAM" id="SSF51735">
    <property type="entry name" value="NAD(P)-binding Rossmann-fold domains"/>
    <property type="match status" value="1"/>
</dbReference>
<keyword evidence="1" id="KW-0560">Oxidoreductase</keyword>
<dbReference type="PANTHER" id="PTHR43128">
    <property type="entry name" value="L-2-HYDROXYCARBOXYLATE DEHYDROGENASE (NAD(P)(+))"/>
    <property type="match status" value="1"/>
</dbReference>
<accession>A0ABQ7SU47</accession>
<protein>
    <submittedName>
        <fullName evidence="4">Uncharacterized protein</fullName>
    </submittedName>
</protein>
<feature type="domain" description="Lactate/malate dehydrogenase N-terminal" evidence="2">
    <location>
        <begin position="18"/>
        <end position="93"/>
    </location>
</feature>
<comment type="similarity">
    <text evidence="1">Belongs to the LDH/MDH superfamily.</text>
</comment>
<sequence>MDLEIFALPKVEISKDFSASAHSKLVVLTVNSLGNADSYLDVVQSNVELFRGIIPSVAHYSQNSVLLVASQPVEIMTYVSWKMSGFPQTRVIGIGCNLDSARFQHIIANLLKAQTRGKDNWIIGEQGENKGKAMEVLKGKGQRSWSVGLSIADLSDSILNDKRKVHSISTMVKGCYNINCEVFLSMPCVLGINGIIEMVRLSDESAVADKLQSSAASIHDLQQQLKL</sequence>
<dbReference type="PANTHER" id="PTHR43128:SF33">
    <property type="entry name" value="UBIQUITIN-CONJUGATING ENZYME E2 VARIANT 3"/>
    <property type="match status" value="1"/>
</dbReference>
<dbReference type="SUPFAM" id="SSF56327">
    <property type="entry name" value="LDH C-terminal domain-like"/>
    <property type="match status" value="1"/>
</dbReference>
<evidence type="ECO:0000313" key="5">
    <source>
        <dbReference type="Proteomes" id="UP000826234"/>
    </source>
</evidence>